<dbReference type="KEGG" id="mpp:MICPUCDRAFT_67467"/>
<gene>
    <name evidence="1" type="ORF">MICPUCDRAFT_67467</name>
</gene>
<accession>C1MQT9</accession>
<name>C1MQT9_MICPC</name>
<reference evidence="1 2" key="1">
    <citation type="journal article" date="2009" name="Science">
        <title>Green evolution and dynamic adaptations revealed by genomes of the marine picoeukaryotes Micromonas.</title>
        <authorList>
            <person name="Worden A.Z."/>
            <person name="Lee J.H."/>
            <person name="Mock T."/>
            <person name="Rouze P."/>
            <person name="Simmons M.P."/>
            <person name="Aerts A.L."/>
            <person name="Allen A.E."/>
            <person name="Cuvelier M.L."/>
            <person name="Derelle E."/>
            <person name="Everett M.V."/>
            <person name="Foulon E."/>
            <person name="Grimwood J."/>
            <person name="Gundlach H."/>
            <person name="Henrissat B."/>
            <person name="Napoli C."/>
            <person name="McDonald S.M."/>
            <person name="Parker M.S."/>
            <person name="Rombauts S."/>
            <person name="Salamov A."/>
            <person name="Von Dassow P."/>
            <person name="Badger J.H."/>
            <person name="Coutinho P.M."/>
            <person name="Demir E."/>
            <person name="Dubchak I."/>
            <person name="Gentemann C."/>
            <person name="Eikrem W."/>
            <person name="Gready J.E."/>
            <person name="John U."/>
            <person name="Lanier W."/>
            <person name="Lindquist E.A."/>
            <person name="Lucas S."/>
            <person name="Mayer K.F."/>
            <person name="Moreau H."/>
            <person name="Not F."/>
            <person name="Otillar R."/>
            <person name="Panaud O."/>
            <person name="Pangilinan J."/>
            <person name="Paulsen I."/>
            <person name="Piegu B."/>
            <person name="Poliakov A."/>
            <person name="Robbens S."/>
            <person name="Schmutz J."/>
            <person name="Toulza E."/>
            <person name="Wyss T."/>
            <person name="Zelensky A."/>
            <person name="Zhou K."/>
            <person name="Armbrust E.V."/>
            <person name="Bhattacharya D."/>
            <person name="Goodenough U.W."/>
            <person name="Van de Peer Y."/>
            <person name="Grigoriev I.V."/>
        </authorList>
    </citation>
    <scope>NUCLEOTIDE SEQUENCE [LARGE SCALE GENOMIC DNA]</scope>
    <source>
        <strain evidence="1 2">CCMP1545</strain>
    </source>
</reference>
<dbReference type="AlphaFoldDB" id="C1MQT9"/>
<protein>
    <submittedName>
        <fullName evidence="1">Predicted protein</fullName>
    </submittedName>
</protein>
<dbReference type="EMBL" id="GG663738">
    <property type="protein sequence ID" value="EEH58137.1"/>
    <property type="molecule type" value="Genomic_DNA"/>
</dbReference>
<evidence type="ECO:0000313" key="2">
    <source>
        <dbReference type="Proteomes" id="UP000001876"/>
    </source>
</evidence>
<dbReference type="Proteomes" id="UP000001876">
    <property type="component" value="Unassembled WGS sequence"/>
</dbReference>
<keyword evidence="2" id="KW-1185">Reference proteome</keyword>
<evidence type="ECO:0000313" key="1">
    <source>
        <dbReference type="EMBL" id="EEH58137.1"/>
    </source>
</evidence>
<dbReference type="GeneID" id="9683253"/>
<organism evidence="2">
    <name type="scientific">Micromonas pusilla (strain CCMP1545)</name>
    <name type="common">Picoplanktonic green alga</name>
    <dbReference type="NCBI Taxonomy" id="564608"/>
    <lineage>
        <taxon>Eukaryota</taxon>
        <taxon>Viridiplantae</taxon>
        <taxon>Chlorophyta</taxon>
        <taxon>Mamiellophyceae</taxon>
        <taxon>Mamiellales</taxon>
        <taxon>Mamiellaceae</taxon>
        <taxon>Micromonas</taxon>
    </lineage>
</organism>
<sequence>MSRRRAPPAATSDGRERRPVLLFRASAAKHDSHPPMRRGHDLIISPTPPPMPMNDSDPPLPPFPRLAPACRSRIIREVPRFLFDLTACGILSFASSTESTRRMPPFSFLCTFASTPPCLDLSFVPALGSSISSRSTLLLLELKSCCIFRSFSVGKYLLRVTRLSSGCRRVLAS</sequence>
<dbReference type="RefSeq" id="XP_003058186.1">
    <property type="nucleotide sequence ID" value="XM_003058140.1"/>
</dbReference>
<proteinExistence type="predicted"/>